<dbReference type="SUPFAM" id="SSF53300">
    <property type="entry name" value="vWA-like"/>
    <property type="match status" value="1"/>
</dbReference>
<dbReference type="AlphaFoldDB" id="A0A1M4ZGW3"/>
<dbReference type="Pfam" id="PF18962">
    <property type="entry name" value="Por_Secre_tail"/>
    <property type="match status" value="1"/>
</dbReference>
<dbReference type="Gene3D" id="3.40.50.410">
    <property type="entry name" value="von Willebrand factor, type A domain"/>
    <property type="match status" value="1"/>
</dbReference>
<evidence type="ECO:0000259" key="5">
    <source>
        <dbReference type="PROSITE" id="PS50234"/>
    </source>
</evidence>
<reference evidence="6 7" key="1">
    <citation type="submission" date="2016-11" db="EMBL/GenBank/DDBJ databases">
        <authorList>
            <person name="Jaros S."/>
            <person name="Januszkiewicz K."/>
            <person name="Wedrychowicz H."/>
        </authorList>
    </citation>
    <scope>NUCLEOTIDE SEQUENCE [LARGE SCALE GENOMIC DNA]</scope>
    <source>
        <strain evidence="6 7">DSM 25660</strain>
    </source>
</reference>
<comment type="subcellular location">
    <subcellularLocation>
        <location evidence="1">Secreted</location>
    </subcellularLocation>
</comment>
<keyword evidence="4" id="KW-0175">Coiled coil</keyword>
<keyword evidence="3" id="KW-0732">Signal</keyword>
<organism evidence="6 7">
    <name type="scientific">Flavobacterium fontis</name>
    <dbReference type="NCBI Taxonomy" id="1124188"/>
    <lineage>
        <taxon>Bacteria</taxon>
        <taxon>Pseudomonadati</taxon>
        <taxon>Bacteroidota</taxon>
        <taxon>Flavobacteriia</taxon>
        <taxon>Flavobacteriales</taxon>
        <taxon>Flavobacteriaceae</taxon>
        <taxon>Flavobacterium</taxon>
    </lineage>
</organism>
<keyword evidence="7" id="KW-1185">Reference proteome</keyword>
<proteinExistence type="predicted"/>
<dbReference type="InterPro" id="IPR036465">
    <property type="entry name" value="vWFA_dom_sf"/>
</dbReference>
<keyword evidence="2" id="KW-0964">Secreted</keyword>
<protein>
    <submittedName>
        <fullName evidence="6">Por secretion system C-terminal sorting domain-containing protein</fullName>
    </submittedName>
</protein>
<gene>
    <name evidence="6" type="ORF">SAMN05444377_104181</name>
</gene>
<evidence type="ECO:0000256" key="4">
    <source>
        <dbReference type="SAM" id="Coils"/>
    </source>
</evidence>
<dbReference type="CDD" id="cd00198">
    <property type="entry name" value="vWFA"/>
    <property type="match status" value="1"/>
</dbReference>
<evidence type="ECO:0000256" key="2">
    <source>
        <dbReference type="ARBA" id="ARBA00022525"/>
    </source>
</evidence>
<dbReference type="PANTHER" id="PTHR47763">
    <property type="entry name" value="ALPHA-PROTEIN KINASE VWKA"/>
    <property type="match status" value="1"/>
</dbReference>
<dbReference type="InterPro" id="IPR002035">
    <property type="entry name" value="VWF_A"/>
</dbReference>
<dbReference type="InterPro" id="IPR056861">
    <property type="entry name" value="HMCN1-like_VWA"/>
</dbReference>
<dbReference type="SUPFAM" id="SSF49464">
    <property type="entry name" value="Carboxypeptidase regulatory domain-like"/>
    <property type="match status" value="2"/>
</dbReference>
<dbReference type="NCBIfam" id="TIGR04183">
    <property type="entry name" value="Por_Secre_tail"/>
    <property type="match status" value="1"/>
</dbReference>
<dbReference type="RefSeq" id="WP_083544753.1">
    <property type="nucleotide sequence ID" value="NZ_FQVQ01000004.1"/>
</dbReference>
<dbReference type="InterPro" id="IPR008969">
    <property type="entry name" value="CarboxyPept-like_regulatory"/>
</dbReference>
<feature type="domain" description="VWFA" evidence="5">
    <location>
        <begin position="412"/>
        <end position="611"/>
    </location>
</feature>
<dbReference type="InterPro" id="IPR026444">
    <property type="entry name" value="Secre_tail"/>
</dbReference>
<dbReference type="Pfam" id="PF25106">
    <property type="entry name" value="VWA_4"/>
    <property type="match status" value="1"/>
</dbReference>
<feature type="coiled-coil region" evidence="4">
    <location>
        <begin position="89"/>
        <end position="116"/>
    </location>
</feature>
<evidence type="ECO:0000256" key="3">
    <source>
        <dbReference type="ARBA" id="ARBA00022729"/>
    </source>
</evidence>
<evidence type="ECO:0000313" key="6">
    <source>
        <dbReference type="EMBL" id="SHF17280.1"/>
    </source>
</evidence>
<dbReference type="Proteomes" id="UP000184147">
    <property type="component" value="Unassembled WGS sequence"/>
</dbReference>
<evidence type="ECO:0000313" key="7">
    <source>
        <dbReference type="Proteomes" id="UP000184147"/>
    </source>
</evidence>
<sequence>MQRTPTSLLYLCGLLWGLLVMPSAWCQTLSGTIVSNNPQDFSGIEIINVNNNHATVTTATGTFVIKGQKNDVLRLITPYRNYRVKAKAVDHWTIDLEKLKRQIIKQERKQQAKEDRLYRRANQRNHRRSARVKKPQRIEINDHERYDNPFKKPVIGRVFDASGSLPGATVQIKGTTKGVHTDIEGYYGIDAKIGDVLLISFLGYKSIEIKVTHPIMNVVLEDASVTLEEVVILPYHSRKSKKIDRVPDLAMAAKPVAAAVEEARHAAPSTSGLSSATLPKAGQLTATEVNDFSHYTYWQGLTENELNQWKNYWKICPTKRYSLVLKNEKGFPVVNKKVFLKSGETTLWVGRTDNTGRAELWDSPETDRTSLGGGFQITDEKGTVLCPHPKEFLDGINSYTFQKECTSQSKINIGFMIDATGSMGDEISYLQSELFDVIERTKQQLPDATVAMSSLFYRDNGDDYVVKNFDFTTAIPNVIEFIKKQRAGGGGDYPEAVIEGLENAIHQMSWEDDATSRLLFVVLDAPPHYSDATIKKLQLLGRQAAEKGIRIIPLAASGIDKSTEYLMRALALETNGTYLTLTNHSGIGDNHIAPSAESTKVEMLNELLLRIIQQFSAINHCDQEEKDFAQNTLLNEQSTQDKPITFTYAPNPTTDVVTLRIDQPASEVFLFDTKGKLIFYRTESATEYTLDLTGLPNAIYYVKVIVGDQSLYGKIIKQN</sequence>
<dbReference type="OrthoDB" id="9805121at2"/>
<dbReference type="PROSITE" id="PS50234">
    <property type="entry name" value="VWFA"/>
    <property type="match status" value="1"/>
</dbReference>
<accession>A0A1M4ZGW3</accession>
<dbReference type="InterPro" id="IPR052969">
    <property type="entry name" value="Thr-specific_kinase-like"/>
</dbReference>
<dbReference type="STRING" id="1124188.SAMN05444377_104181"/>
<dbReference type="SMART" id="SM00327">
    <property type="entry name" value="VWA"/>
    <property type="match status" value="1"/>
</dbReference>
<name>A0A1M4ZGW3_9FLAO</name>
<evidence type="ECO:0000256" key="1">
    <source>
        <dbReference type="ARBA" id="ARBA00004613"/>
    </source>
</evidence>
<dbReference type="EMBL" id="FQVQ01000004">
    <property type="protein sequence ID" value="SHF17280.1"/>
    <property type="molecule type" value="Genomic_DNA"/>
</dbReference>
<dbReference type="Pfam" id="PF13715">
    <property type="entry name" value="CarbopepD_reg_2"/>
    <property type="match status" value="1"/>
</dbReference>